<sequence length="172" mass="20215">MTMIKYTNQAMMEKSETEDFFQAKEIIEELFKEKGITIKDLRPTPNGTSVDFRFKAVTKKGKEIKYAVEIKRNNGRYISSKTLPLLFTKYISMMKERKEDERLIEIFLLPTMFIIFDIDKIVTNVPLKDLNIANWNIPLENYSTRVRNEKIPQPTIWLSTDKCSISGYTKKI</sequence>
<proteinExistence type="predicted"/>
<reference evidence="1 2" key="1">
    <citation type="submission" date="2024-04" db="EMBL/GenBank/DDBJ databases">
        <title>Human intestinal bacterial collection.</title>
        <authorList>
            <person name="Pauvert C."/>
            <person name="Hitch T.C.A."/>
            <person name="Clavel T."/>
        </authorList>
    </citation>
    <scope>NUCLEOTIDE SEQUENCE [LARGE SCALE GENOMIC DNA]</scope>
    <source>
        <strain evidence="1 2">CLA-AA-H174</strain>
    </source>
</reference>
<dbReference type="EMBL" id="JBBNGE010000037">
    <property type="protein sequence ID" value="MEQ2508716.1"/>
    <property type="molecule type" value="Genomic_DNA"/>
</dbReference>
<evidence type="ECO:0000313" key="2">
    <source>
        <dbReference type="Proteomes" id="UP001465717"/>
    </source>
</evidence>
<protein>
    <submittedName>
        <fullName evidence="1">Uncharacterized protein</fullName>
    </submittedName>
</protein>
<dbReference type="Proteomes" id="UP001465717">
    <property type="component" value="Unassembled WGS sequence"/>
</dbReference>
<organism evidence="1 2">
    <name type="scientific">Segatella sinensis</name>
    <dbReference type="NCBI Taxonomy" id="3085167"/>
    <lineage>
        <taxon>Bacteria</taxon>
        <taxon>Pseudomonadati</taxon>
        <taxon>Bacteroidota</taxon>
        <taxon>Bacteroidia</taxon>
        <taxon>Bacteroidales</taxon>
        <taxon>Prevotellaceae</taxon>
        <taxon>Segatella</taxon>
    </lineage>
</organism>
<gene>
    <name evidence="1" type="ORF">AAAT87_10570</name>
</gene>
<keyword evidence="2" id="KW-1185">Reference proteome</keyword>
<name>A0ABV1FZZ4_9BACT</name>
<accession>A0ABV1FZZ4</accession>
<comment type="caution">
    <text evidence="1">The sequence shown here is derived from an EMBL/GenBank/DDBJ whole genome shotgun (WGS) entry which is preliminary data.</text>
</comment>
<evidence type="ECO:0000313" key="1">
    <source>
        <dbReference type="EMBL" id="MEQ2508716.1"/>
    </source>
</evidence>